<proteinExistence type="predicted"/>
<gene>
    <name evidence="1" type="ORF">M8A51_13295</name>
</gene>
<comment type="caution">
    <text evidence="1">The sequence shown here is derived from an EMBL/GenBank/DDBJ whole genome shotgun (WGS) entry which is preliminary data.</text>
</comment>
<dbReference type="RefSeq" id="WP_251778958.1">
    <property type="nucleotide sequence ID" value="NZ_JAMKFE010000007.1"/>
</dbReference>
<evidence type="ECO:0000313" key="1">
    <source>
        <dbReference type="EMBL" id="MCM5680504.1"/>
    </source>
</evidence>
<protein>
    <submittedName>
        <fullName evidence="1">Uncharacterized protein</fullName>
    </submittedName>
</protein>
<evidence type="ECO:0000313" key="2">
    <source>
        <dbReference type="Proteomes" id="UP001165541"/>
    </source>
</evidence>
<organism evidence="1 2">
    <name type="scientific">Caldimonas mangrovi</name>
    <dbReference type="NCBI Taxonomy" id="2944811"/>
    <lineage>
        <taxon>Bacteria</taxon>
        <taxon>Pseudomonadati</taxon>
        <taxon>Pseudomonadota</taxon>
        <taxon>Betaproteobacteria</taxon>
        <taxon>Burkholderiales</taxon>
        <taxon>Sphaerotilaceae</taxon>
        <taxon>Caldimonas</taxon>
    </lineage>
</organism>
<keyword evidence="2" id="KW-1185">Reference proteome</keyword>
<dbReference type="Proteomes" id="UP001165541">
    <property type="component" value="Unassembled WGS sequence"/>
</dbReference>
<accession>A0ABT0YQ19</accession>
<sequence>MASKASKVGSMHLIVSDEKNPAVKLKKGMRLEVREVAFNTPELKKVAQASRLCGMGGACMALIDIGADVVNPVPKTAARKSSR</sequence>
<name>A0ABT0YQ19_9BURK</name>
<reference evidence="1" key="1">
    <citation type="submission" date="2022-05" db="EMBL/GenBank/DDBJ databases">
        <title>Schlegelella sp. nov., isolated from mangrove soil.</title>
        <authorList>
            <person name="Liu Y."/>
            <person name="Ge X."/>
            <person name="Liu W."/>
        </authorList>
    </citation>
    <scope>NUCLEOTIDE SEQUENCE</scope>
    <source>
        <strain evidence="1">S2-27</strain>
    </source>
</reference>
<dbReference type="EMBL" id="JAMKFE010000007">
    <property type="protein sequence ID" value="MCM5680504.1"/>
    <property type="molecule type" value="Genomic_DNA"/>
</dbReference>